<evidence type="ECO:0000256" key="4">
    <source>
        <dbReference type="ARBA" id="ARBA00022777"/>
    </source>
</evidence>
<feature type="region of interest" description="Disordered" evidence="8">
    <location>
        <begin position="74"/>
        <end position="144"/>
    </location>
</feature>
<dbReference type="OrthoDB" id="339325at2759"/>
<comment type="caution">
    <text evidence="10">The sequence shown here is derived from an EMBL/GenBank/DDBJ whole genome shotgun (WGS) entry which is preliminary data.</text>
</comment>
<evidence type="ECO:0000256" key="7">
    <source>
        <dbReference type="RuleBase" id="RU000304"/>
    </source>
</evidence>
<dbReference type="CDD" id="cd13999">
    <property type="entry name" value="STKc_MAP3K-like"/>
    <property type="match status" value="1"/>
</dbReference>
<dbReference type="PRINTS" id="PR00109">
    <property type="entry name" value="TYRKINASE"/>
</dbReference>
<dbReference type="PANTHER" id="PTHR44329">
    <property type="entry name" value="SERINE/THREONINE-PROTEIN KINASE TNNI3K-RELATED"/>
    <property type="match status" value="1"/>
</dbReference>
<sequence length="445" mass="45776">MNSDALLSICDIQLATPSPPPPPSPPSSSNTGLIAGIAAAVGPATTGSQGSAGAAAAATAAAAVAAAVAAADSDAWGGDCTDPKPSPPAVETTLAPAGASAETLPPTPGQLSGGEAQPHTSSSLTASGGAAPVGDAVGSLDSKAGRASAASSGAALSPHGSGSRTSGLEMRPWEVQYSSLQIIKSVGEGSFGKVYLARWHGIDVACKILLAGHVGGPQHEHEGGAVPTISPSLLQKLEEEAGLMLSLRFPHVVNFYEFCQLGSLSDLLTKARSDPAAAAALTWPRRLTLALDAALGMLYLHSRSSPIVHRDLKSPNLLVDENWRAKVADFNLSRILEDSSRSSSLAAMNPRWLAPEVMQGEHASMASDVFSYAVVLWELLTFHLPWGPANPWQLVSLVVGGGRLEVPPRGALPGADTPTFTGLEAYLALMRRCWAQNPCDRPSFS</sequence>
<dbReference type="InterPro" id="IPR011009">
    <property type="entry name" value="Kinase-like_dom_sf"/>
</dbReference>
<evidence type="ECO:0000256" key="1">
    <source>
        <dbReference type="ARBA" id="ARBA00022527"/>
    </source>
</evidence>
<dbReference type="PROSITE" id="PS00107">
    <property type="entry name" value="PROTEIN_KINASE_ATP"/>
    <property type="match status" value="1"/>
</dbReference>
<evidence type="ECO:0000259" key="9">
    <source>
        <dbReference type="PROSITE" id="PS50011"/>
    </source>
</evidence>
<accession>A0A2P6VJB6</accession>
<dbReference type="SMART" id="SM00220">
    <property type="entry name" value="S_TKc"/>
    <property type="match status" value="1"/>
</dbReference>
<evidence type="ECO:0000256" key="6">
    <source>
        <dbReference type="PROSITE-ProRule" id="PRU10141"/>
    </source>
</evidence>
<keyword evidence="3 6" id="KW-0547">Nucleotide-binding</keyword>
<feature type="domain" description="Protein kinase" evidence="9">
    <location>
        <begin position="180"/>
        <end position="445"/>
    </location>
</feature>
<keyword evidence="5 6" id="KW-0067">ATP-binding</keyword>
<feature type="compositionally biased region" description="Pro residues" evidence="8">
    <location>
        <begin position="17"/>
        <end position="26"/>
    </location>
</feature>
<dbReference type="InterPro" id="IPR017441">
    <property type="entry name" value="Protein_kinase_ATP_BS"/>
</dbReference>
<protein>
    <submittedName>
        <fullName evidence="10">Serine threonine-kinase CTR1</fullName>
    </submittedName>
</protein>
<keyword evidence="11" id="KW-1185">Reference proteome</keyword>
<evidence type="ECO:0000313" key="11">
    <source>
        <dbReference type="Proteomes" id="UP000239649"/>
    </source>
</evidence>
<dbReference type="InterPro" id="IPR001245">
    <property type="entry name" value="Ser-Thr/Tyr_kinase_cat_dom"/>
</dbReference>
<dbReference type="Pfam" id="PF07714">
    <property type="entry name" value="PK_Tyr_Ser-Thr"/>
    <property type="match status" value="1"/>
</dbReference>
<evidence type="ECO:0000256" key="2">
    <source>
        <dbReference type="ARBA" id="ARBA00022679"/>
    </source>
</evidence>
<feature type="region of interest" description="Disordered" evidence="8">
    <location>
        <begin position="13"/>
        <end position="32"/>
    </location>
</feature>
<keyword evidence="4" id="KW-0418">Kinase</keyword>
<proteinExistence type="inferred from homology"/>
<feature type="compositionally biased region" description="Low complexity" evidence="8">
    <location>
        <begin position="120"/>
        <end position="130"/>
    </location>
</feature>
<dbReference type="InterPro" id="IPR008271">
    <property type="entry name" value="Ser/Thr_kinase_AS"/>
</dbReference>
<dbReference type="PROSITE" id="PS00108">
    <property type="entry name" value="PROTEIN_KINASE_ST"/>
    <property type="match status" value="1"/>
</dbReference>
<keyword evidence="1 7" id="KW-0723">Serine/threonine-protein kinase</keyword>
<reference evidence="10 11" key="1">
    <citation type="journal article" date="2018" name="Plant J.">
        <title>Genome sequences of Chlorella sorokiniana UTEX 1602 and Micractinium conductrix SAG 241.80: implications to maltose excretion by a green alga.</title>
        <authorList>
            <person name="Arriola M.B."/>
            <person name="Velmurugan N."/>
            <person name="Zhang Y."/>
            <person name="Plunkett M.H."/>
            <person name="Hondzo H."/>
            <person name="Barney B.M."/>
        </authorList>
    </citation>
    <scope>NUCLEOTIDE SEQUENCE [LARGE SCALE GENOMIC DNA]</scope>
    <source>
        <strain evidence="10 11">SAG 241.80</strain>
    </source>
</reference>
<dbReference type="InterPro" id="IPR051681">
    <property type="entry name" value="Ser/Thr_Kinases-Pseudokinases"/>
</dbReference>
<dbReference type="PROSITE" id="PS50011">
    <property type="entry name" value="PROTEIN_KINASE_DOM"/>
    <property type="match status" value="1"/>
</dbReference>
<evidence type="ECO:0000256" key="3">
    <source>
        <dbReference type="ARBA" id="ARBA00022741"/>
    </source>
</evidence>
<dbReference type="Proteomes" id="UP000239649">
    <property type="component" value="Unassembled WGS sequence"/>
</dbReference>
<evidence type="ECO:0000313" key="10">
    <source>
        <dbReference type="EMBL" id="PSC74168.1"/>
    </source>
</evidence>
<evidence type="ECO:0000256" key="5">
    <source>
        <dbReference type="ARBA" id="ARBA00022840"/>
    </source>
</evidence>
<dbReference type="Gene3D" id="1.10.510.10">
    <property type="entry name" value="Transferase(Phosphotransferase) domain 1"/>
    <property type="match status" value="1"/>
</dbReference>
<gene>
    <name evidence="10" type="ORF">C2E20_2810</name>
</gene>
<organism evidence="10 11">
    <name type="scientific">Micractinium conductrix</name>
    <dbReference type="NCBI Taxonomy" id="554055"/>
    <lineage>
        <taxon>Eukaryota</taxon>
        <taxon>Viridiplantae</taxon>
        <taxon>Chlorophyta</taxon>
        <taxon>core chlorophytes</taxon>
        <taxon>Trebouxiophyceae</taxon>
        <taxon>Chlorellales</taxon>
        <taxon>Chlorellaceae</taxon>
        <taxon>Chlorella clade</taxon>
        <taxon>Micractinium</taxon>
    </lineage>
</organism>
<dbReference type="SUPFAM" id="SSF56112">
    <property type="entry name" value="Protein kinase-like (PK-like)"/>
    <property type="match status" value="1"/>
</dbReference>
<dbReference type="Gene3D" id="3.30.200.20">
    <property type="entry name" value="Phosphorylase Kinase, domain 1"/>
    <property type="match status" value="1"/>
</dbReference>
<dbReference type="InterPro" id="IPR000719">
    <property type="entry name" value="Prot_kinase_dom"/>
</dbReference>
<dbReference type="AlphaFoldDB" id="A0A2P6VJB6"/>
<name>A0A2P6VJB6_9CHLO</name>
<feature type="binding site" evidence="6">
    <location>
        <position position="207"/>
    </location>
    <ligand>
        <name>ATP</name>
        <dbReference type="ChEBI" id="CHEBI:30616"/>
    </ligand>
</feature>
<dbReference type="EMBL" id="LHPF02000005">
    <property type="protein sequence ID" value="PSC74168.1"/>
    <property type="molecule type" value="Genomic_DNA"/>
</dbReference>
<comment type="similarity">
    <text evidence="7">Belongs to the protein kinase superfamily.</text>
</comment>
<dbReference type="GO" id="GO:0005524">
    <property type="term" value="F:ATP binding"/>
    <property type="evidence" value="ECO:0007669"/>
    <property type="project" value="UniProtKB-UniRule"/>
</dbReference>
<keyword evidence="2" id="KW-0808">Transferase</keyword>
<evidence type="ECO:0000256" key="8">
    <source>
        <dbReference type="SAM" id="MobiDB-lite"/>
    </source>
</evidence>
<dbReference type="GO" id="GO:0004674">
    <property type="term" value="F:protein serine/threonine kinase activity"/>
    <property type="evidence" value="ECO:0007669"/>
    <property type="project" value="UniProtKB-KW"/>
</dbReference>
<dbReference type="STRING" id="554055.A0A2P6VJB6"/>